<dbReference type="PANTHER" id="PTHR41542">
    <property type="entry name" value="BLL5807 PROTEIN"/>
    <property type="match status" value="1"/>
</dbReference>
<gene>
    <name evidence="5" type="ORF">RSIPO_00492</name>
</gene>
<evidence type="ECO:0000256" key="1">
    <source>
        <dbReference type="SAM" id="MobiDB-lite"/>
    </source>
</evidence>
<dbReference type="InterPro" id="IPR032710">
    <property type="entry name" value="NTF2-like_dom_sf"/>
</dbReference>
<dbReference type="EMBL" id="LN651282">
    <property type="protein sequence ID" value="CEJ18312.1"/>
    <property type="molecule type" value="Genomic_DNA"/>
</dbReference>
<reference evidence="5" key="1">
    <citation type="submission" date="2014-11" db="EMBL/GenBank/DDBJ databases">
        <authorList>
            <person name="Genoscope - CEA"/>
        </authorList>
    </citation>
    <scope>NUCLEOTIDE SEQUENCE</scope>
    <source>
        <strain evidence="5">IPO1609</strain>
    </source>
</reference>
<sequence>MTAMKLHWGGKLVTAALVATLALGAAMDASAKRMGSSRSIGKQSSTVTQRQQTPPTTPAPTQQQAAPSAQPSPAAPAPMPAQQPRRNWGAMLGGLAAGLGIGYLLSKFGLGAGLASLLSNLILIAIVAFVVMWIIRKLRGTRPQEPAYATGGPSLGGDREPYVPSPAAPAAQPAAPVAASTGTGSAGNASGLGAGAQTAAQAWSLGGPAAPVADAPAAAQVAQQPWGVPADFDTQAFLRNAKVYFIRLQAAWDTANLNDIREFTTPEMFAEIKMDLADRGTAPNKTDVVSVEAELLGIETHPTEYLASVRFSGMIREDANAPAQPFAEVWNLTKPTQGSGGWVLAGIQQLQ</sequence>
<evidence type="ECO:0000259" key="4">
    <source>
        <dbReference type="SMART" id="SM00978"/>
    </source>
</evidence>
<feature type="region of interest" description="Disordered" evidence="1">
    <location>
        <begin position="34"/>
        <end position="85"/>
    </location>
</feature>
<dbReference type="PANTHER" id="PTHR41542:SF1">
    <property type="entry name" value="BLL5807 PROTEIN"/>
    <property type="match status" value="1"/>
</dbReference>
<dbReference type="InterPro" id="IPR007379">
    <property type="entry name" value="Tim44-like_dom"/>
</dbReference>
<dbReference type="SUPFAM" id="SSF54427">
    <property type="entry name" value="NTF2-like"/>
    <property type="match status" value="1"/>
</dbReference>
<feature type="domain" description="Tim44-like" evidence="4">
    <location>
        <begin position="218"/>
        <end position="349"/>
    </location>
</feature>
<dbReference type="Pfam" id="PF04280">
    <property type="entry name" value="Tim44"/>
    <property type="match status" value="1"/>
</dbReference>
<feature type="compositionally biased region" description="Low complexity" evidence="1">
    <location>
        <begin position="43"/>
        <end position="72"/>
    </location>
</feature>
<accession>A0ABF7RA91</accession>
<feature type="region of interest" description="Disordered" evidence="1">
    <location>
        <begin position="143"/>
        <end position="182"/>
    </location>
</feature>
<evidence type="ECO:0000313" key="6">
    <source>
        <dbReference type="Proteomes" id="UP000053470"/>
    </source>
</evidence>
<feature type="transmembrane region" description="Helical" evidence="2">
    <location>
        <begin position="88"/>
        <end position="105"/>
    </location>
</feature>
<keyword evidence="6" id="KW-1185">Reference proteome</keyword>
<dbReference type="Proteomes" id="UP000053470">
    <property type="component" value="Unassembled WGS sequence"/>
</dbReference>
<feature type="transmembrane region" description="Helical" evidence="2">
    <location>
        <begin position="117"/>
        <end position="135"/>
    </location>
</feature>
<feature type="signal peptide" evidence="3">
    <location>
        <begin position="1"/>
        <end position="31"/>
    </location>
</feature>
<keyword evidence="2" id="KW-1133">Transmembrane helix</keyword>
<keyword evidence="2" id="KW-0812">Transmembrane</keyword>
<evidence type="ECO:0000256" key="2">
    <source>
        <dbReference type="SAM" id="Phobius"/>
    </source>
</evidence>
<organism evidence="5 6">
    <name type="scientific">Ralstonia solanacearum IPO1609</name>
    <dbReference type="NCBI Taxonomy" id="564066"/>
    <lineage>
        <taxon>Bacteria</taxon>
        <taxon>Pseudomonadati</taxon>
        <taxon>Pseudomonadota</taxon>
        <taxon>Betaproteobacteria</taxon>
        <taxon>Burkholderiales</taxon>
        <taxon>Burkholderiaceae</taxon>
        <taxon>Ralstonia</taxon>
        <taxon>Ralstonia solanacearum species complex</taxon>
    </lineage>
</organism>
<reference evidence="5" key="2">
    <citation type="submission" date="2022-04" db="EMBL/GenBank/DDBJ databases">
        <title>Genomic draft of R. solanacearum strain IPO1609, a phylotype IIB1/biovar 2/race 3 strain isolated from potato in Europe.</title>
        <authorList>
            <person name="Boucher C."/>
            <person name="Carrere S."/>
            <person name="Dossat C."/>
            <person name="Elbaz M."/>
            <person name="Genin S."/>
            <person name="Gouzy J."/>
            <person name="Prior P."/>
            <person name="Segurens B."/>
            <person name="Wincker P."/>
        </authorList>
    </citation>
    <scope>NUCLEOTIDE SEQUENCE</scope>
    <source>
        <strain evidence="5">IPO1609</strain>
    </source>
</reference>
<evidence type="ECO:0000313" key="5">
    <source>
        <dbReference type="EMBL" id="CEJ18312.1"/>
    </source>
</evidence>
<proteinExistence type="predicted"/>
<name>A0ABF7RA91_RALSL</name>
<feature type="chain" id="PRO_5044788502" description="Tim44-like domain-containing protein" evidence="3">
    <location>
        <begin position="32"/>
        <end position="351"/>
    </location>
</feature>
<protein>
    <recommendedName>
        <fullName evidence="4">Tim44-like domain-containing protein</fullName>
    </recommendedName>
</protein>
<dbReference type="AlphaFoldDB" id="A0ABF7RA91"/>
<dbReference type="SMART" id="SM00978">
    <property type="entry name" value="Tim44"/>
    <property type="match status" value="1"/>
</dbReference>
<feature type="compositionally biased region" description="Low complexity" evidence="1">
    <location>
        <begin position="168"/>
        <end position="182"/>
    </location>
</feature>
<keyword evidence="3" id="KW-0732">Signal</keyword>
<keyword evidence="2" id="KW-0472">Membrane</keyword>
<evidence type="ECO:0000256" key="3">
    <source>
        <dbReference type="SAM" id="SignalP"/>
    </source>
</evidence>